<keyword evidence="1" id="KW-0472">Membrane</keyword>
<keyword evidence="4" id="KW-1185">Reference proteome</keyword>
<dbReference type="PANTHER" id="PTHR33741:SF5">
    <property type="entry name" value="TRANSMEMBRANE PROTEIN DDB_G0269096-RELATED"/>
    <property type="match status" value="1"/>
</dbReference>
<proteinExistence type="predicted"/>
<keyword evidence="1" id="KW-0812">Transmembrane</keyword>
<dbReference type="RefSeq" id="WP_005351172.1">
    <property type="nucleotide sequence ID" value="NZ_APVG01000016.1"/>
</dbReference>
<evidence type="ECO:0000259" key="2">
    <source>
        <dbReference type="Pfam" id="PF04982"/>
    </source>
</evidence>
<sequence length="153" mass="15927">MIMAWKEAGVAGIGAALAIGVLGGLDLGLRQAILMAPFGASCVLLFSLPQSPLAQPRNLVGGHLLTACVGLVVQALPLPPEVQMALAVGLGIGLMQGLGLIHPPAGANPLLVLMTGQSWPFLWQTVLPGALLLFMVHRLYHRGMVMLTGKARQ</sequence>
<comment type="caution">
    <text evidence="3">The sequence shown here is derived from an EMBL/GenBank/DDBJ whole genome shotgun (WGS) entry which is preliminary data.</text>
</comment>
<accession>N9VLA9</accession>
<evidence type="ECO:0000256" key="1">
    <source>
        <dbReference type="SAM" id="Phobius"/>
    </source>
</evidence>
<feature type="transmembrane region" description="Helical" evidence="1">
    <location>
        <begin position="6"/>
        <end position="25"/>
    </location>
</feature>
<feature type="transmembrane region" description="Helical" evidence="1">
    <location>
        <begin position="121"/>
        <end position="140"/>
    </location>
</feature>
<dbReference type="PATRIC" id="fig|1268237.3.peg.1527"/>
<dbReference type="Proteomes" id="UP000023775">
    <property type="component" value="Unassembled WGS sequence"/>
</dbReference>
<keyword evidence="1" id="KW-1133">Transmembrane helix</keyword>
<dbReference type="InterPro" id="IPR007065">
    <property type="entry name" value="HPP"/>
</dbReference>
<dbReference type="PANTHER" id="PTHR33741">
    <property type="entry name" value="TRANSMEMBRANE PROTEIN DDB_G0269096-RELATED"/>
    <property type="match status" value="1"/>
</dbReference>
<name>N9VLA9_9GAMM</name>
<dbReference type="AlphaFoldDB" id="N9VLA9"/>
<dbReference type="InterPro" id="IPR058581">
    <property type="entry name" value="TM_HPP"/>
</dbReference>
<feature type="transmembrane region" description="Helical" evidence="1">
    <location>
        <begin position="84"/>
        <end position="101"/>
    </location>
</feature>
<dbReference type="eggNOG" id="COG3448">
    <property type="taxonomic scope" value="Bacteria"/>
</dbReference>
<gene>
    <name evidence="3" type="ORF">G114_07740</name>
</gene>
<feature type="domain" description="HPP transmembrane region" evidence="2">
    <location>
        <begin position="4"/>
        <end position="142"/>
    </location>
</feature>
<evidence type="ECO:0000313" key="3">
    <source>
        <dbReference type="EMBL" id="ENY72408.1"/>
    </source>
</evidence>
<dbReference type="EMBL" id="APVG01000016">
    <property type="protein sequence ID" value="ENY72408.1"/>
    <property type="molecule type" value="Genomic_DNA"/>
</dbReference>
<evidence type="ECO:0000313" key="4">
    <source>
        <dbReference type="Proteomes" id="UP000023775"/>
    </source>
</evidence>
<dbReference type="Pfam" id="PF04982">
    <property type="entry name" value="TM_HPP"/>
    <property type="match status" value="1"/>
</dbReference>
<reference evidence="3 4" key="1">
    <citation type="journal article" date="2013" name="Genome Announc.">
        <title>Draft Genome Sequence of the Aeromonas diversa Type Strain.</title>
        <authorList>
            <person name="Farfan M."/>
            <person name="Spataro N."/>
            <person name="Sanglas A."/>
            <person name="Albarral V."/>
            <person name="Loren J.G."/>
            <person name="Bosch E."/>
            <person name="Fuste M.C."/>
        </authorList>
    </citation>
    <scope>NUCLEOTIDE SEQUENCE [LARGE SCALE GENOMIC DNA]</scope>
    <source>
        <strain evidence="3 4">2478-85</strain>
    </source>
</reference>
<protein>
    <submittedName>
        <fullName evidence="3">HPP family protein</fullName>
    </submittedName>
</protein>
<organism evidence="3 4">
    <name type="scientific">Aeromonas diversa CDC 2478-85</name>
    <dbReference type="NCBI Taxonomy" id="1268237"/>
    <lineage>
        <taxon>Bacteria</taxon>
        <taxon>Pseudomonadati</taxon>
        <taxon>Pseudomonadota</taxon>
        <taxon>Gammaproteobacteria</taxon>
        <taxon>Aeromonadales</taxon>
        <taxon>Aeromonadaceae</taxon>
        <taxon>Aeromonas</taxon>
    </lineage>
</organism>
<feature type="transmembrane region" description="Helical" evidence="1">
    <location>
        <begin position="60"/>
        <end position="77"/>
    </location>
</feature>